<dbReference type="Proteomes" id="UP000012101">
    <property type="component" value="Unassembled WGS sequence"/>
</dbReference>
<evidence type="ECO:0000313" key="1">
    <source>
        <dbReference type="EMBL" id="EMM72558.1"/>
    </source>
</evidence>
<dbReference type="AlphaFoldDB" id="M6FIG9"/>
<evidence type="ECO:0000313" key="2">
    <source>
        <dbReference type="Proteomes" id="UP000012101"/>
    </source>
</evidence>
<accession>M6FIG9</accession>
<sequence length="58" mass="6718">MGFFDNSNVKKSVKPFLMKKTKIDWPKEFEDFSKSGLLSSLKYCKTNWFSCFVVNAGI</sequence>
<name>M6FIG9_9LEPT</name>
<organism evidence="1 2">
    <name type="scientific">Leptospira weilii str. 2006001855</name>
    <dbReference type="NCBI Taxonomy" id="996804"/>
    <lineage>
        <taxon>Bacteria</taxon>
        <taxon>Pseudomonadati</taxon>
        <taxon>Spirochaetota</taxon>
        <taxon>Spirochaetia</taxon>
        <taxon>Leptospirales</taxon>
        <taxon>Leptospiraceae</taxon>
        <taxon>Leptospira</taxon>
    </lineage>
</organism>
<proteinExistence type="predicted"/>
<gene>
    <name evidence="1" type="ORF">LEP1GSC038_0532</name>
</gene>
<dbReference type="EMBL" id="AFJM02000039">
    <property type="protein sequence ID" value="EMM72558.1"/>
    <property type="molecule type" value="Genomic_DNA"/>
</dbReference>
<reference evidence="1 2" key="1">
    <citation type="submission" date="2013-01" db="EMBL/GenBank/DDBJ databases">
        <authorList>
            <person name="Harkins D.M."/>
            <person name="Durkin A.S."/>
            <person name="Brinkac L.M."/>
            <person name="Haft D.H."/>
            <person name="Selengut J.D."/>
            <person name="Sanka R."/>
            <person name="DePew J."/>
            <person name="Purushe J."/>
            <person name="Hospenthal D.R."/>
            <person name="Murray C.K."/>
            <person name="Pimentel G."/>
            <person name="Wasfy M."/>
            <person name="Vinetz J.M."/>
            <person name="Sutton G.G."/>
            <person name="Nierman W.C."/>
            <person name="Fouts D.E."/>
        </authorList>
    </citation>
    <scope>NUCLEOTIDE SEQUENCE [LARGE SCALE GENOMIC DNA]</scope>
    <source>
        <strain evidence="1 2">2006001855</strain>
    </source>
</reference>
<comment type="caution">
    <text evidence="1">The sequence shown here is derived from an EMBL/GenBank/DDBJ whole genome shotgun (WGS) entry which is preliminary data.</text>
</comment>
<protein>
    <submittedName>
        <fullName evidence="1">Uncharacterized protein</fullName>
    </submittedName>
</protein>